<sequence>MATERLTEDLLLLTRLLRPSRHTDMTQQQYWLLRHLRCSGPQNIGELAQALGITTGSATVACKRLEKAGLITRTRQAEDERVVQVSLTDTGRTQIDAVRQQRRESLTHLLQVLDEPEQQELQRLVERLLDAAEAQGFGEMKKNDRHH</sequence>
<evidence type="ECO:0000259" key="4">
    <source>
        <dbReference type="PROSITE" id="PS50995"/>
    </source>
</evidence>
<organism evidence="5 6">
    <name type="scientific">Dictyobacter kobayashii</name>
    <dbReference type="NCBI Taxonomy" id="2014872"/>
    <lineage>
        <taxon>Bacteria</taxon>
        <taxon>Bacillati</taxon>
        <taxon>Chloroflexota</taxon>
        <taxon>Ktedonobacteria</taxon>
        <taxon>Ktedonobacterales</taxon>
        <taxon>Dictyobacteraceae</taxon>
        <taxon>Dictyobacter</taxon>
    </lineage>
</organism>
<gene>
    <name evidence="5" type="ORF">KDK_64060</name>
</gene>
<dbReference type="OrthoDB" id="5461037at2"/>
<dbReference type="PRINTS" id="PR00598">
    <property type="entry name" value="HTHMARR"/>
</dbReference>
<evidence type="ECO:0000256" key="2">
    <source>
        <dbReference type="ARBA" id="ARBA00023125"/>
    </source>
</evidence>
<evidence type="ECO:0000256" key="1">
    <source>
        <dbReference type="ARBA" id="ARBA00023015"/>
    </source>
</evidence>
<evidence type="ECO:0000256" key="3">
    <source>
        <dbReference type="ARBA" id="ARBA00023163"/>
    </source>
</evidence>
<dbReference type="InterPro" id="IPR000835">
    <property type="entry name" value="HTH_MarR-typ"/>
</dbReference>
<dbReference type="GO" id="GO:0003700">
    <property type="term" value="F:DNA-binding transcription factor activity"/>
    <property type="evidence" value="ECO:0007669"/>
    <property type="project" value="InterPro"/>
</dbReference>
<keyword evidence="1" id="KW-0805">Transcription regulation</keyword>
<name>A0A402ATW6_9CHLR</name>
<dbReference type="PROSITE" id="PS50995">
    <property type="entry name" value="HTH_MARR_2"/>
    <property type="match status" value="1"/>
</dbReference>
<keyword evidence="6" id="KW-1185">Reference proteome</keyword>
<dbReference type="SUPFAM" id="SSF46785">
    <property type="entry name" value="Winged helix' DNA-binding domain"/>
    <property type="match status" value="1"/>
</dbReference>
<dbReference type="SMART" id="SM00347">
    <property type="entry name" value="HTH_MARR"/>
    <property type="match status" value="1"/>
</dbReference>
<reference evidence="6" key="1">
    <citation type="submission" date="2018-12" db="EMBL/GenBank/DDBJ databases">
        <title>Tengunoibacter tsumagoiensis gen. nov., sp. nov., Dictyobacter kobayashii sp. nov., D. alpinus sp. nov., and D. joshuensis sp. nov. and description of Dictyobacteraceae fam. nov. within the order Ktedonobacterales isolated from Tengu-no-mugimeshi.</title>
        <authorList>
            <person name="Wang C.M."/>
            <person name="Zheng Y."/>
            <person name="Sakai Y."/>
            <person name="Toyoda A."/>
            <person name="Minakuchi Y."/>
            <person name="Abe K."/>
            <person name="Yokota A."/>
            <person name="Yabe S."/>
        </authorList>
    </citation>
    <scope>NUCLEOTIDE SEQUENCE [LARGE SCALE GENOMIC DNA]</scope>
    <source>
        <strain evidence="6">Uno11</strain>
    </source>
</reference>
<dbReference type="AlphaFoldDB" id="A0A402ATW6"/>
<dbReference type="Proteomes" id="UP000287188">
    <property type="component" value="Unassembled WGS sequence"/>
</dbReference>
<comment type="caution">
    <text evidence="5">The sequence shown here is derived from an EMBL/GenBank/DDBJ whole genome shotgun (WGS) entry which is preliminary data.</text>
</comment>
<dbReference type="Gene3D" id="1.10.10.10">
    <property type="entry name" value="Winged helix-like DNA-binding domain superfamily/Winged helix DNA-binding domain"/>
    <property type="match status" value="1"/>
</dbReference>
<dbReference type="CDD" id="cd00090">
    <property type="entry name" value="HTH_ARSR"/>
    <property type="match status" value="1"/>
</dbReference>
<dbReference type="GO" id="GO:0003677">
    <property type="term" value="F:DNA binding"/>
    <property type="evidence" value="ECO:0007669"/>
    <property type="project" value="UniProtKB-KW"/>
</dbReference>
<accession>A0A402ATW6</accession>
<dbReference type="PANTHER" id="PTHR42756">
    <property type="entry name" value="TRANSCRIPTIONAL REGULATOR, MARR"/>
    <property type="match status" value="1"/>
</dbReference>
<dbReference type="Pfam" id="PF01047">
    <property type="entry name" value="MarR"/>
    <property type="match status" value="1"/>
</dbReference>
<dbReference type="InterPro" id="IPR036390">
    <property type="entry name" value="WH_DNA-bd_sf"/>
</dbReference>
<dbReference type="PANTHER" id="PTHR42756:SF1">
    <property type="entry name" value="TRANSCRIPTIONAL REPRESSOR OF EMRAB OPERON"/>
    <property type="match status" value="1"/>
</dbReference>
<dbReference type="InterPro" id="IPR036388">
    <property type="entry name" value="WH-like_DNA-bd_sf"/>
</dbReference>
<keyword evidence="3" id="KW-0804">Transcription</keyword>
<dbReference type="EMBL" id="BIFS01000002">
    <property type="protein sequence ID" value="GCE22606.1"/>
    <property type="molecule type" value="Genomic_DNA"/>
</dbReference>
<evidence type="ECO:0000313" key="5">
    <source>
        <dbReference type="EMBL" id="GCE22606.1"/>
    </source>
</evidence>
<feature type="domain" description="HTH marR-type" evidence="4">
    <location>
        <begin position="1"/>
        <end position="130"/>
    </location>
</feature>
<proteinExistence type="predicted"/>
<protein>
    <recommendedName>
        <fullName evidence="4">HTH marR-type domain-containing protein</fullName>
    </recommendedName>
</protein>
<dbReference type="InterPro" id="IPR011991">
    <property type="entry name" value="ArsR-like_HTH"/>
</dbReference>
<dbReference type="RefSeq" id="WP_126555620.1">
    <property type="nucleotide sequence ID" value="NZ_BIFS01000002.1"/>
</dbReference>
<evidence type="ECO:0000313" key="6">
    <source>
        <dbReference type="Proteomes" id="UP000287188"/>
    </source>
</evidence>
<keyword evidence="2" id="KW-0238">DNA-binding</keyword>